<dbReference type="InterPro" id="IPR000008">
    <property type="entry name" value="C2_dom"/>
</dbReference>
<keyword evidence="3" id="KW-1185">Reference proteome</keyword>
<dbReference type="GO" id="GO:0006952">
    <property type="term" value="P:defense response"/>
    <property type="evidence" value="ECO:0007669"/>
    <property type="project" value="InterPro"/>
</dbReference>
<name>A0AA88DTJ5_FICCA</name>
<comment type="caution">
    <text evidence="2">The sequence shown here is derived from an EMBL/GenBank/DDBJ whole genome shotgun (WGS) entry which is preliminary data.</text>
</comment>
<dbReference type="PANTHER" id="PTHR32246">
    <property type="entry name" value="INGRESSION PROTEIN FIC1"/>
    <property type="match status" value="1"/>
</dbReference>
<dbReference type="AlphaFoldDB" id="A0AA88DTJ5"/>
<evidence type="ECO:0000259" key="1">
    <source>
        <dbReference type="PROSITE" id="PS50004"/>
    </source>
</evidence>
<dbReference type="PROSITE" id="PS50004">
    <property type="entry name" value="C2"/>
    <property type="match status" value="1"/>
</dbReference>
<accession>A0AA88DTJ5</accession>
<proteinExistence type="predicted"/>
<dbReference type="SUPFAM" id="SSF49562">
    <property type="entry name" value="C2 domain (Calcium/lipid-binding domain, CaLB)"/>
    <property type="match status" value="1"/>
</dbReference>
<dbReference type="Pfam" id="PF00168">
    <property type="entry name" value="C2"/>
    <property type="match status" value="1"/>
</dbReference>
<dbReference type="EMBL" id="BTGU01000110">
    <property type="protein sequence ID" value="GMN61344.1"/>
    <property type="molecule type" value="Genomic_DNA"/>
</dbReference>
<reference evidence="2" key="1">
    <citation type="submission" date="2023-07" db="EMBL/GenBank/DDBJ databases">
        <title>draft genome sequence of fig (Ficus carica).</title>
        <authorList>
            <person name="Takahashi T."/>
            <person name="Nishimura K."/>
        </authorList>
    </citation>
    <scope>NUCLEOTIDE SEQUENCE</scope>
</reference>
<feature type="domain" description="C2" evidence="1">
    <location>
        <begin position="1"/>
        <end position="99"/>
    </location>
</feature>
<dbReference type="SMART" id="SM00239">
    <property type="entry name" value="C2"/>
    <property type="match status" value="1"/>
</dbReference>
<dbReference type="Gene3D" id="2.60.40.150">
    <property type="entry name" value="C2 domain"/>
    <property type="match status" value="1"/>
</dbReference>
<gene>
    <name evidence="2" type="ORF">TIFTF001_030426</name>
</gene>
<dbReference type="InterPro" id="IPR035892">
    <property type="entry name" value="C2_domain_sf"/>
</dbReference>
<dbReference type="InterPro" id="IPR044750">
    <property type="entry name" value="C2_SRC2/BAP"/>
</dbReference>
<dbReference type="PANTHER" id="PTHR32246:SF17">
    <property type="entry name" value="BON1-ASSOCIATED PROTEIN 2"/>
    <property type="match status" value="1"/>
</dbReference>
<organism evidence="2 3">
    <name type="scientific">Ficus carica</name>
    <name type="common">Common fig</name>
    <dbReference type="NCBI Taxonomy" id="3494"/>
    <lineage>
        <taxon>Eukaryota</taxon>
        <taxon>Viridiplantae</taxon>
        <taxon>Streptophyta</taxon>
        <taxon>Embryophyta</taxon>
        <taxon>Tracheophyta</taxon>
        <taxon>Spermatophyta</taxon>
        <taxon>Magnoliopsida</taxon>
        <taxon>eudicotyledons</taxon>
        <taxon>Gunneridae</taxon>
        <taxon>Pentapetalae</taxon>
        <taxon>rosids</taxon>
        <taxon>fabids</taxon>
        <taxon>Rosales</taxon>
        <taxon>Moraceae</taxon>
        <taxon>Ficeae</taxon>
        <taxon>Ficus</taxon>
    </lineage>
</organism>
<evidence type="ECO:0000313" key="3">
    <source>
        <dbReference type="Proteomes" id="UP001187192"/>
    </source>
</evidence>
<dbReference type="CDD" id="cd04051">
    <property type="entry name" value="C2_SRC2_like"/>
    <property type="match status" value="1"/>
</dbReference>
<evidence type="ECO:0000313" key="2">
    <source>
        <dbReference type="EMBL" id="GMN61344.1"/>
    </source>
</evidence>
<protein>
    <recommendedName>
        <fullName evidence="1">C2 domain-containing protein</fullName>
    </recommendedName>
</protein>
<sequence length="169" mass="18461">MEEIGVLSGEDLRIYRRSVKKNAFVVVRTDTNNFQTTEIDGGSDPSWNEKFLLGLPSHAHGVTLEVHCKTAFGNIIVGAASVPVSDIVGGYVPETHLRFLSYRLKDSRGGRNGIINISVRMKVPAAEECPHWAAAEYSSLVAPGKNDFGGVVSGVPVWKSQGSYRRKFL</sequence>
<dbReference type="Proteomes" id="UP001187192">
    <property type="component" value="Unassembled WGS sequence"/>
</dbReference>